<accession>W8BK01</accession>
<proteinExistence type="evidence at transcript level"/>
<keyword evidence="1" id="KW-0472">Membrane</keyword>
<sequence>MSHRLFLNKLTGSARLGQLLTRQNPLIVYSQLAHTIKPRTPLNKPSMFSPTILKRYWELTPLFVIIGGAILGLCYAVVRNGLSRDDVRFYSSGKMNCEDIEKSGPRKFLVFNQKYKVPEGLKEALAAIEEPKEEEKQDAKKSK</sequence>
<evidence type="ECO:0000256" key="1">
    <source>
        <dbReference type="SAM" id="Phobius"/>
    </source>
</evidence>
<keyword evidence="1" id="KW-1133">Transmembrane helix</keyword>
<name>W8BK01_CERCA</name>
<dbReference type="AlphaFoldDB" id="W8BK01"/>
<dbReference type="RefSeq" id="XP_012158330.1">
    <property type="nucleotide sequence ID" value="XM_012302940.2"/>
</dbReference>
<dbReference type="OrthoDB" id="7988943at2759"/>
<dbReference type="EMBL" id="GAMC01007523">
    <property type="protein sequence ID" value="JAB99032.1"/>
    <property type="molecule type" value="mRNA"/>
</dbReference>
<evidence type="ECO:0000313" key="2">
    <source>
        <dbReference type="EMBL" id="JAB99032.1"/>
    </source>
</evidence>
<dbReference type="Pfam" id="PF06522">
    <property type="entry name" value="B12D"/>
    <property type="match status" value="1"/>
</dbReference>
<dbReference type="RefSeq" id="XP_004518245.1">
    <property type="nucleotide sequence ID" value="XM_004518188.3"/>
</dbReference>
<organism evidence="2">
    <name type="scientific">Ceratitis capitata</name>
    <name type="common">Mediterranean fruit fly</name>
    <name type="synonym">Tephritis capitata</name>
    <dbReference type="NCBI Taxonomy" id="7213"/>
    <lineage>
        <taxon>Eukaryota</taxon>
        <taxon>Metazoa</taxon>
        <taxon>Ecdysozoa</taxon>
        <taxon>Arthropoda</taxon>
        <taxon>Hexapoda</taxon>
        <taxon>Insecta</taxon>
        <taxon>Pterygota</taxon>
        <taxon>Neoptera</taxon>
        <taxon>Endopterygota</taxon>
        <taxon>Diptera</taxon>
        <taxon>Brachycera</taxon>
        <taxon>Muscomorpha</taxon>
        <taxon>Tephritoidea</taxon>
        <taxon>Tephritidae</taxon>
        <taxon>Ceratitis</taxon>
        <taxon>Ceratitis</taxon>
    </lineage>
</organism>
<feature type="transmembrane region" description="Helical" evidence="1">
    <location>
        <begin position="59"/>
        <end position="78"/>
    </location>
</feature>
<dbReference type="InterPro" id="IPR010530">
    <property type="entry name" value="B12D"/>
</dbReference>
<dbReference type="RefSeq" id="XP_004518244.1">
    <property type="nucleotide sequence ID" value="XM_004518187.2"/>
</dbReference>
<protein>
    <submittedName>
        <fullName evidence="2">Uncharacterized protein</fullName>
    </submittedName>
</protein>
<dbReference type="GeneID" id="101453299"/>
<reference evidence="2" key="2">
    <citation type="journal article" date="2014" name="BMC Genomics">
        <title>A genomic perspective to assessing quality of mass-reared SIT flies used in Mediterranean fruit fly (Ceratitis capitata) eradication in California.</title>
        <authorList>
            <person name="Calla B."/>
            <person name="Hall B."/>
            <person name="Hou S."/>
            <person name="Geib S.M."/>
        </authorList>
    </citation>
    <scope>NUCLEOTIDE SEQUENCE</scope>
</reference>
<reference evidence="2" key="1">
    <citation type="submission" date="2013-07" db="EMBL/GenBank/DDBJ databases">
        <authorList>
            <person name="Geib S."/>
        </authorList>
    </citation>
    <scope>NUCLEOTIDE SEQUENCE</scope>
</reference>
<dbReference type="KEGG" id="ccat:101453299"/>
<keyword evidence="1" id="KW-0812">Transmembrane</keyword>